<keyword evidence="6 10" id="KW-0328">Glycosyltransferase</keyword>
<evidence type="ECO:0000256" key="10">
    <source>
        <dbReference type="HAMAP-Rule" id="MF_00230"/>
    </source>
</evidence>
<protein>
    <recommendedName>
        <fullName evidence="4 10">Nicotinate-nucleotide--dimethylbenzimidazole phosphoribosyltransferase</fullName>
        <shortName evidence="10">NN:DBI PRT</shortName>
        <ecNumber evidence="3 10">2.4.2.21</ecNumber>
    </recommendedName>
    <alternativeName>
        <fullName evidence="8 10">N(1)-alpha-phosphoribosyltransferase</fullName>
    </alternativeName>
</protein>
<dbReference type="InterPro" id="IPR023195">
    <property type="entry name" value="Nict_dMeBzImd_PRibTrfase_N"/>
</dbReference>
<evidence type="ECO:0000256" key="9">
    <source>
        <dbReference type="ARBA" id="ARBA00047340"/>
    </source>
</evidence>
<evidence type="ECO:0000256" key="2">
    <source>
        <dbReference type="ARBA" id="ARBA00007110"/>
    </source>
</evidence>
<dbReference type="EC" id="2.4.2.21" evidence="3 10"/>
<dbReference type="PANTHER" id="PTHR43463:SF1">
    <property type="entry name" value="NICOTINATE-NUCLEOTIDE--DIMETHYLBENZIMIDAZOLE PHOSPHORIBOSYLTRANSFERASE"/>
    <property type="match status" value="1"/>
</dbReference>
<gene>
    <name evidence="10 11" type="primary">cobT</name>
    <name evidence="11" type="ORF">J2I47_25435</name>
</gene>
<dbReference type="GO" id="GO:0008939">
    <property type="term" value="F:nicotinate-nucleotide-dimethylbenzimidazole phosphoribosyltransferase activity"/>
    <property type="evidence" value="ECO:0007669"/>
    <property type="project" value="UniProtKB-UniRule"/>
</dbReference>
<evidence type="ECO:0000256" key="5">
    <source>
        <dbReference type="ARBA" id="ARBA00022573"/>
    </source>
</evidence>
<feature type="active site" description="Proton acceptor" evidence="10">
    <location>
        <position position="310"/>
    </location>
</feature>
<dbReference type="Gene3D" id="3.40.50.10210">
    <property type="match status" value="1"/>
</dbReference>
<dbReference type="EMBL" id="JAFMYV010000018">
    <property type="protein sequence ID" value="MBO0939914.1"/>
    <property type="molecule type" value="Genomic_DNA"/>
</dbReference>
<dbReference type="PANTHER" id="PTHR43463">
    <property type="entry name" value="NICOTINATE-NUCLEOTIDE--DIMETHYLBENZIMIDAZOLE PHOSPHORIBOSYLTRANSFERASE"/>
    <property type="match status" value="1"/>
</dbReference>
<dbReference type="Pfam" id="PF02277">
    <property type="entry name" value="DBI_PRT"/>
    <property type="match status" value="1"/>
</dbReference>
<dbReference type="CDD" id="cd02439">
    <property type="entry name" value="DMB-PRT_CobT"/>
    <property type="match status" value="1"/>
</dbReference>
<sequence length="343" mass="36649">MPILPVNKQHQAYFQQVIDQKTKPLGALGALETLALQVALIQQTEAPQLTNPHIVVFAADHGLTAEGVSAYPADVTYQMVQNFRAGGAAINVFCRQNSLQLVVCDVGVRGVFDENTPDFVKFKVAHGTQNMRQQPAMTADETDAAMDAGRLVVDGLHHRGCNVLGFGEMGIGNTSSAALLMHRLLRLPLRECVGRGTGLTDDQLAHKLTVLEAVAERYRHLAQPMDLLAAMGGFELAAIAGGMLRAADYGMVILVDGFITTAALLVAHAVDPAVLDYCVFTHQSDEAGHQLMLNHLNASPLLKLNMRLGEGTGCALAYPLVQAAVAMLNNMASFASAGVSEKR</sequence>
<name>A0A939GM62_9BACT</name>
<dbReference type="SUPFAM" id="SSF52733">
    <property type="entry name" value="Nicotinate mononucleotide:5,6-dimethylbenzimidazole phosphoribosyltransferase (CobT)"/>
    <property type="match status" value="1"/>
</dbReference>
<evidence type="ECO:0000256" key="7">
    <source>
        <dbReference type="ARBA" id="ARBA00022679"/>
    </source>
</evidence>
<comment type="caution">
    <text evidence="11">The sequence shown here is derived from an EMBL/GenBank/DDBJ whole genome shotgun (WGS) entry which is preliminary data.</text>
</comment>
<dbReference type="InterPro" id="IPR017846">
    <property type="entry name" value="Nict_dMeBzImd_PRibTrfase_bact"/>
</dbReference>
<organism evidence="11 12">
    <name type="scientific">Fibrella rubiginis</name>
    <dbReference type="NCBI Taxonomy" id="2817060"/>
    <lineage>
        <taxon>Bacteria</taxon>
        <taxon>Pseudomonadati</taxon>
        <taxon>Bacteroidota</taxon>
        <taxon>Cytophagia</taxon>
        <taxon>Cytophagales</taxon>
        <taxon>Spirosomataceae</taxon>
        <taxon>Fibrella</taxon>
    </lineage>
</organism>
<reference evidence="11" key="1">
    <citation type="submission" date="2021-03" db="EMBL/GenBank/DDBJ databases">
        <title>Fibrella sp. HMF5335 genome sequencing and assembly.</title>
        <authorList>
            <person name="Kang H."/>
            <person name="Kim H."/>
            <person name="Bae S."/>
            <person name="Joh K."/>
        </authorList>
    </citation>
    <scope>NUCLEOTIDE SEQUENCE</scope>
    <source>
        <strain evidence="11">HMF5335</strain>
    </source>
</reference>
<evidence type="ECO:0000313" key="12">
    <source>
        <dbReference type="Proteomes" id="UP000664034"/>
    </source>
</evidence>
<evidence type="ECO:0000256" key="8">
    <source>
        <dbReference type="ARBA" id="ARBA00030686"/>
    </source>
</evidence>
<comment type="similarity">
    <text evidence="2 10">Belongs to the CobT family.</text>
</comment>
<dbReference type="GO" id="GO:0009236">
    <property type="term" value="P:cobalamin biosynthetic process"/>
    <property type="evidence" value="ECO:0007669"/>
    <property type="project" value="UniProtKB-UniRule"/>
</dbReference>
<dbReference type="AlphaFoldDB" id="A0A939GM62"/>
<comment type="function">
    <text evidence="10">Catalyzes the synthesis of alpha-ribazole-5'-phosphate from nicotinate mononucleotide (NAMN) and 5,6-dimethylbenzimidazole (DMB).</text>
</comment>
<dbReference type="NCBIfam" id="TIGR03160">
    <property type="entry name" value="cobT_DBIPRT"/>
    <property type="match status" value="1"/>
</dbReference>
<evidence type="ECO:0000256" key="3">
    <source>
        <dbReference type="ARBA" id="ARBA00011991"/>
    </source>
</evidence>
<evidence type="ECO:0000256" key="6">
    <source>
        <dbReference type="ARBA" id="ARBA00022676"/>
    </source>
</evidence>
<evidence type="ECO:0000313" key="11">
    <source>
        <dbReference type="EMBL" id="MBO0939914.1"/>
    </source>
</evidence>
<evidence type="ECO:0000256" key="1">
    <source>
        <dbReference type="ARBA" id="ARBA00005049"/>
    </source>
</evidence>
<dbReference type="FunFam" id="3.40.50.10210:FF:000001">
    <property type="entry name" value="Nicotinate-nucleotide--dimethylbenzimidazole phosphoribosyltransferase"/>
    <property type="match status" value="1"/>
</dbReference>
<comment type="pathway">
    <text evidence="1 10">Nucleoside biosynthesis; alpha-ribazole biosynthesis; alpha-ribazole from 5,6-dimethylbenzimidazole: step 1/2.</text>
</comment>
<dbReference type="NCBIfam" id="NF000996">
    <property type="entry name" value="PRK00105.1"/>
    <property type="match status" value="1"/>
</dbReference>
<dbReference type="Proteomes" id="UP000664034">
    <property type="component" value="Unassembled WGS sequence"/>
</dbReference>
<comment type="catalytic activity">
    <reaction evidence="9 10">
        <text>5,6-dimethylbenzimidazole + nicotinate beta-D-ribonucleotide = alpha-ribazole 5'-phosphate + nicotinate + H(+)</text>
        <dbReference type="Rhea" id="RHEA:11196"/>
        <dbReference type="ChEBI" id="CHEBI:15378"/>
        <dbReference type="ChEBI" id="CHEBI:15890"/>
        <dbReference type="ChEBI" id="CHEBI:32544"/>
        <dbReference type="ChEBI" id="CHEBI:57502"/>
        <dbReference type="ChEBI" id="CHEBI:57918"/>
        <dbReference type="EC" id="2.4.2.21"/>
    </reaction>
</comment>
<dbReference type="Gene3D" id="1.10.1610.10">
    <property type="match status" value="1"/>
</dbReference>
<dbReference type="HAMAP" id="MF_00230">
    <property type="entry name" value="CobT"/>
    <property type="match status" value="1"/>
</dbReference>
<keyword evidence="7 10" id="KW-0808">Transferase</keyword>
<keyword evidence="12" id="KW-1185">Reference proteome</keyword>
<keyword evidence="5 10" id="KW-0169">Cobalamin biosynthesis</keyword>
<accession>A0A939GM62</accession>
<dbReference type="InterPro" id="IPR003200">
    <property type="entry name" value="Nict_dMeBzImd_PRibTrfase"/>
</dbReference>
<dbReference type="RefSeq" id="WP_207367442.1">
    <property type="nucleotide sequence ID" value="NZ_JAFMYV010000018.1"/>
</dbReference>
<evidence type="ECO:0000256" key="4">
    <source>
        <dbReference type="ARBA" id="ARBA00015486"/>
    </source>
</evidence>
<proteinExistence type="inferred from homology"/>
<dbReference type="InterPro" id="IPR036087">
    <property type="entry name" value="Nict_dMeBzImd_PRibTrfase_sf"/>
</dbReference>